<dbReference type="GO" id="GO:0010276">
    <property type="term" value="F:phytol kinase activity"/>
    <property type="evidence" value="ECO:0007669"/>
    <property type="project" value="UniProtKB-EC"/>
</dbReference>
<evidence type="ECO:0000256" key="2">
    <source>
        <dbReference type="ARBA" id="ARBA00004229"/>
    </source>
</evidence>
<keyword evidence="5" id="KW-0934">Plastid</keyword>
<comment type="similarity">
    <text evidence="3">Belongs to the polyprenol kinase family.</text>
</comment>
<keyword evidence="22" id="KW-1185">Reference proteome</keyword>
<name>A0AAD7FLP9_9AGAR</name>
<dbReference type="InterPro" id="IPR002893">
    <property type="entry name" value="Znf_MYND"/>
</dbReference>
<dbReference type="PROSITE" id="PS50865">
    <property type="entry name" value="ZF_MYND_2"/>
    <property type="match status" value="1"/>
</dbReference>
<keyword evidence="9 18" id="KW-0863">Zinc-finger</keyword>
<keyword evidence="10" id="KW-0418">Kinase</keyword>
<evidence type="ECO:0000256" key="14">
    <source>
        <dbReference type="ARBA" id="ARBA00023136"/>
    </source>
</evidence>
<evidence type="ECO:0000256" key="17">
    <source>
        <dbReference type="ARBA" id="ARBA00048889"/>
    </source>
</evidence>
<evidence type="ECO:0000256" key="16">
    <source>
        <dbReference type="ARBA" id="ARBA00039024"/>
    </source>
</evidence>
<dbReference type="Gene3D" id="6.10.140.2220">
    <property type="match status" value="1"/>
</dbReference>
<evidence type="ECO:0000313" key="22">
    <source>
        <dbReference type="Proteomes" id="UP001221142"/>
    </source>
</evidence>
<proteinExistence type="inferred from homology"/>
<organism evidence="21 22">
    <name type="scientific">Roridomyces roridus</name>
    <dbReference type="NCBI Taxonomy" id="1738132"/>
    <lineage>
        <taxon>Eukaryota</taxon>
        <taxon>Fungi</taxon>
        <taxon>Dikarya</taxon>
        <taxon>Basidiomycota</taxon>
        <taxon>Agaricomycotina</taxon>
        <taxon>Agaricomycetes</taxon>
        <taxon>Agaricomycetidae</taxon>
        <taxon>Agaricales</taxon>
        <taxon>Marasmiineae</taxon>
        <taxon>Mycenaceae</taxon>
        <taxon>Roridomyces</taxon>
    </lineage>
</organism>
<keyword evidence="14 19" id="KW-0472">Membrane</keyword>
<dbReference type="GO" id="GO:0008270">
    <property type="term" value="F:zinc ion binding"/>
    <property type="evidence" value="ECO:0007669"/>
    <property type="project" value="UniProtKB-KW"/>
</dbReference>
<evidence type="ECO:0000256" key="18">
    <source>
        <dbReference type="PROSITE-ProRule" id="PRU00134"/>
    </source>
</evidence>
<reference evidence="21" key="1">
    <citation type="submission" date="2023-03" db="EMBL/GenBank/DDBJ databases">
        <title>Massive genome expansion in bonnet fungi (Mycena s.s.) driven by repeated elements and novel gene families across ecological guilds.</title>
        <authorList>
            <consortium name="Lawrence Berkeley National Laboratory"/>
            <person name="Harder C.B."/>
            <person name="Miyauchi S."/>
            <person name="Viragh M."/>
            <person name="Kuo A."/>
            <person name="Thoen E."/>
            <person name="Andreopoulos B."/>
            <person name="Lu D."/>
            <person name="Skrede I."/>
            <person name="Drula E."/>
            <person name="Henrissat B."/>
            <person name="Morin E."/>
            <person name="Kohler A."/>
            <person name="Barry K."/>
            <person name="LaButti K."/>
            <person name="Morin E."/>
            <person name="Salamov A."/>
            <person name="Lipzen A."/>
            <person name="Mereny Z."/>
            <person name="Hegedus B."/>
            <person name="Baldrian P."/>
            <person name="Stursova M."/>
            <person name="Weitz H."/>
            <person name="Taylor A."/>
            <person name="Grigoriev I.V."/>
            <person name="Nagy L.G."/>
            <person name="Martin F."/>
            <person name="Kauserud H."/>
        </authorList>
    </citation>
    <scope>NUCLEOTIDE SEQUENCE</scope>
    <source>
        <strain evidence="21">9284</strain>
    </source>
</reference>
<evidence type="ECO:0000256" key="3">
    <source>
        <dbReference type="ARBA" id="ARBA00010794"/>
    </source>
</evidence>
<dbReference type="Pfam" id="PF01753">
    <property type="entry name" value="zf-MYND"/>
    <property type="match status" value="1"/>
</dbReference>
<dbReference type="GO" id="GO:0016020">
    <property type="term" value="C:membrane"/>
    <property type="evidence" value="ECO:0007669"/>
    <property type="project" value="UniProtKB-SubCell"/>
</dbReference>
<dbReference type="InterPro" id="IPR039606">
    <property type="entry name" value="Phytol/farnesol_kinase"/>
</dbReference>
<accession>A0AAD7FLP9</accession>
<feature type="domain" description="MYND-type" evidence="20">
    <location>
        <begin position="406"/>
        <end position="447"/>
    </location>
</feature>
<evidence type="ECO:0000256" key="8">
    <source>
        <dbReference type="ARBA" id="ARBA00022723"/>
    </source>
</evidence>
<evidence type="ECO:0000256" key="15">
    <source>
        <dbReference type="ARBA" id="ARBA00024015"/>
    </source>
</evidence>
<protein>
    <recommendedName>
        <fullName evidence="16">phytol kinase</fullName>
        <ecNumber evidence="16">2.7.1.182</ecNumber>
    </recommendedName>
</protein>
<dbReference type="Proteomes" id="UP001221142">
    <property type="component" value="Unassembled WGS sequence"/>
</dbReference>
<evidence type="ECO:0000259" key="20">
    <source>
        <dbReference type="PROSITE" id="PS50865"/>
    </source>
</evidence>
<dbReference type="SUPFAM" id="SSF144232">
    <property type="entry name" value="HIT/MYND zinc finger-like"/>
    <property type="match status" value="1"/>
</dbReference>
<dbReference type="AlphaFoldDB" id="A0AAD7FLP9"/>
<keyword evidence="6" id="KW-0808">Transferase</keyword>
<gene>
    <name evidence="21" type="ORF">FB45DRAFT_868416</name>
</gene>
<evidence type="ECO:0000256" key="12">
    <source>
        <dbReference type="ARBA" id="ARBA00022946"/>
    </source>
</evidence>
<dbReference type="PANTHER" id="PTHR32523:SF8">
    <property type="entry name" value="DOLICHOL KINASE"/>
    <property type="match status" value="1"/>
</dbReference>
<dbReference type="EMBL" id="JARKIF010000011">
    <property type="protein sequence ID" value="KAJ7627173.1"/>
    <property type="molecule type" value="Genomic_DNA"/>
</dbReference>
<evidence type="ECO:0000313" key="21">
    <source>
        <dbReference type="EMBL" id="KAJ7627173.1"/>
    </source>
</evidence>
<evidence type="ECO:0000256" key="9">
    <source>
        <dbReference type="ARBA" id="ARBA00022771"/>
    </source>
</evidence>
<evidence type="ECO:0000256" key="7">
    <source>
        <dbReference type="ARBA" id="ARBA00022692"/>
    </source>
</evidence>
<evidence type="ECO:0000256" key="10">
    <source>
        <dbReference type="ARBA" id="ARBA00022777"/>
    </source>
</evidence>
<evidence type="ECO:0000256" key="1">
    <source>
        <dbReference type="ARBA" id="ARBA00004141"/>
    </source>
</evidence>
<evidence type="ECO:0000256" key="6">
    <source>
        <dbReference type="ARBA" id="ARBA00022679"/>
    </source>
</evidence>
<comment type="catalytic activity">
    <reaction evidence="17">
        <text>phytol + CTP = phytyl phosphate + CDP + H(+)</text>
        <dbReference type="Rhea" id="RHEA:38055"/>
        <dbReference type="ChEBI" id="CHEBI:15378"/>
        <dbReference type="ChEBI" id="CHEBI:17327"/>
        <dbReference type="ChEBI" id="CHEBI:37563"/>
        <dbReference type="ChEBI" id="CHEBI:58069"/>
        <dbReference type="ChEBI" id="CHEBI:75483"/>
        <dbReference type="EC" id="2.7.1.182"/>
    </reaction>
</comment>
<keyword evidence="4" id="KW-0150">Chloroplast</keyword>
<keyword evidence="7 19" id="KW-0812">Transmembrane</keyword>
<keyword evidence="13 19" id="KW-1133">Transmembrane helix</keyword>
<evidence type="ECO:0000256" key="5">
    <source>
        <dbReference type="ARBA" id="ARBA00022640"/>
    </source>
</evidence>
<dbReference type="EC" id="2.7.1.182" evidence="16"/>
<keyword evidence="11" id="KW-0862">Zinc</keyword>
<feature type="transmembrane region" description="Helical" evidence="19">
    <location>
        <begin position="138"/>
        <end position="157"/>
    </location>
</feature>
<evidence type="ECO:0000256" key="19">
    <source>
        <dbReference type="SAM" id="Phobius"/>
    </source>
</evidence>
<comment type="pathway">
    <text evidence="15">Cofactor biosynthesis; tocopherol biosynthesis.</text>
</comment>
<sequence length="570" mass="64686">MAQNTQYPDVLRRVSATPMRCISVARHQNPRGLSALQDLVKVWAHVPRIMELGIIEMFLFHLREELAPSSTREWREDALFAHFSLIALSGMASFFDDPKYDMQARALLAGWPGIVKWSHYNYDFHPNLARQKVNSQQLVFIASIAGLLFAFSRFPAFQPTMVDTPGSIELAAKVWIWGFEGKINLENATICTTVPLNDCLKYRTTQLQGRVDVHDKMLSVVDGDTDFLVRLILRRLGKATKRLDDSVATLTAVALYLELIMLLCGPDMHPLQRGFFDAGGIACVTRAIVAVSRTIPPNPTEYQGNTLTTCISFFSLYLQKDGYAGVVRVMKMGLLQALLDCSPAFPRLPKDTVDMALAIVCDVLPPYAVYQSFFDAVVPFFRDREQEKLLALLSTETTVTPFWCDNIECRRLDTEHTFKICRGCQVVYYCSPECQKADWKAGHRSVCELIKVDSRLGRREQRDQSNIQSLAQTIVHLNSATFHTIAEREFPDTPRNELVPCVDLTRVPEVFSVRTFDDAISERFRPIADWYRSHGSTSIVCTRKDGSEVREMWLRAVGENFWEVKSLNDS</sequence>
<evidence type="ECO:0000256" key="11">
    <source>
        <dbReference type="ARBA" id="ARBA00022833"/>
    </source>
</evidence>
<keyword evidence="12" id="KW-0809">Transit peptide</keyword>
<keyword evidence="8" id="KW-0479">Metal-binding</keyword>
<dbReference type="PANTHER" id="PTHR32523">
    <property type="entry name" value="PHYTOL KINASE 1, CHLOROPLASTIC"/>
    <property type="match status" value="1"/>
</dbReference>
<comment type="caution">
    <text evidence="21">The sequence shown here is derived from an EMBL/GenBank/DDBJ whole genome shotgun (WGS) entry which is preliminary data.</text>
</comment>
<comment type="subcellular location">
    <subcellularLocation>
        <location evidence="1">Membrane</location>
        <topology evidence="1">Multi-pass membrane protein</topology>
    </subcellularLocation>
    <subcellularLocation>
        <location evidence="2">Plastid</location>
        <location evidence="2">Chloroplast</location>
    </subcellularLocation>
</comment>
<evidence type="ECO:0000256" key="13">
    <source>
        <dbReference type="ARBA" id="ARBA00022989"/>
    </source>
</evidence>
<evidence type="ECO:0000256" key="4">
    <source>
        <dbReference type="ARBA" id="ARBA00022528"/>
    </source>
</evidence>